<evidence type="ECO:0000313" key="4">
    <source>
        <dbReference type="Proteomes" id="UP001552479"/>
    </source>
</evidence>
<protein>
    <submittedName>
        <fullName evidence="3">Uncharacterized protein</fullName>
    </submittedName>
</protein>
<accession>A0ABV3ITE1</accession>
<evidence type="ECO:0000256" key="2">
    <source>
        <dbReference type="SAM" id="Phobius"/>
    </source>
</evidence>
<reference evidence="3 4" key="1">
    <citation type="submission" date="2024-06" db="EMBL/GenBank/DDBJ databases">
        <title>The Natural Products Discovery Center: Release of the First 8490 Sequenced Strains for Exploring Actinobacteria Biosynthetic Diversity.</title>
        <authorList>
            <person name="Kalkreuter E."/>
            <person name="Kautsar S.A."/>
            <person name="Yang D."/>
            <person name="Bader C.D."/>
            <person name="Teijaro C.N."/>
            <person name="Fluegel L."/>
            <person name="Davis C.M."/>
            <person name="Simpson J.R."/>
            <person name="Lauterbach L."/>
            <person name="Steele A.D."/>
            <person name="Gui C."/>
            <person name="Meng S."/>
            <person name="Li G."/>
            <person name="Viehrig K."/>
            <person name="Ye F."/>
            <person name="Su P."/>
            <person name="Kiefer A.F."/>
            <person name="Nichols A."/>
            <person name="Cepeda A.J."/>
            <person name="Yan W."/>
            <person name="Fan B."/>
            <person name="Jiang Y."/>
            <person name="Adhikari A."/>
            <person name="Zheng C.-J."/>
            <person name="Schuster L."/>
            <person name="Cowan T.M."/>
            <person name="Smanski M.J."/>
            <person name="Chevrette M.G."/>
            <person name="De Carvalho L.P.S."/>
            <person name="Shen B."/>
        </authorList>
    </citation>
    <scope>NUCLEOTIDE SEQUENCE [LARGE SCALE GENOMIC DNA]</scope>
    <source>
        <strain evidence="3 4">NPDC053791</strain>
    </source>
</reference>
<dbReference type="EMBL" id="JBFASG010000009">
    <property type="protein sequence ID" value="MEV4923607.1"/>
    <property type="molecule type" value="Genomic_DNA"/>
</dbReference>
<keyword evidence="4" id="KW-1185">Reference proteome</keyword>
<gene>
    <name evidence="3" type="ORF">AB0L03_12260</name>
</gene>
<dbReference type="RefSeq" id="WP_366087841.1">
    <property type="nucleotide sequence ID" value="NZ_JBFASG010000009.1"/>
</dbReference>
<keyword evidence="2" id="KW-0472">Membrane</keyword>
<dbReference type="InterPro" id="IPR045428">
    <property type="entry name" value="EACC1"/>
</dbReference>
<feature type="region of interest" description="Disordered" evidence="1">
    <location>
        <begin position="1"/>
        <end position="22"/>
    </location>
</feature>
<feature type="transmembrane region" description="Helical" evidence="2">
    <location>
        <begin position="56"/>
        <end position="78"/>
    </location>
</feature>
<dbReference type="Pfam" id="PF19953">
    <property type="entry name" value="EACC1"/>
    <property type="match status" value="1"/>
</dbReference>
<comment type="caution">
    <text evidence="3">The sequence shown here is derived from an EMBL/GenBank/DDBJ whole genome shotgun (WGS) entry which is preliminary data.</text>
</comment>
<organism evidence="3 4">
    <name type="scientific">Streptomyces roseoverticillatus</name>
    <dbReference type="NCBI Taxonomy" id="66429"/>
    <lineage>
        <taxon>Bacteria</taxon>
        <taxon>Bacillati</taxon>
        <taxon>Actinomycetota</taxon>
        <taxon>Actinomycetes</taxon>
        <taxon>Kitasatosporales</taxon>
        <taxon>Streptomycetaceae</taxon>
        <taxon>Streptomyces</taxon>
    </lineage>
</organism>
<sequence>MKATLAVSNPGSGPGPGGAVNDLRRWLQRHPELRAHVRQEPAPEPAPGTMGAASELLTLVLAPGGVAVALSAAVVAWLQNRRGNQTVTITLPDGAQVTVTTENVRDLNARDSGELAQRLAEALRQGRPPADGS</sequence>
<evidence type="ECO:0000313" key="3">
    <source>
        <dbReference type="EMBL" id="MEV4923607.1"/>
    </source>
</evidence>
<keyword evidence="2" id="KW-1133">Transmembrane helix</keyword>
<proteinExistence type="predicted"/>
<name>A0ABV3ITE1_9ACTN</name>
<keyword evidence="2" id="KW-0812">Transmembrane</keyword>
<feature type="compositionally biased region" description="Low complexity" evidence="1">
    <location>
        <begin position="1"/>
        <end position="11"/>
    </location>
</feature>
<dbReference type="Proteomes" id="UP001552479">
    <property type="component" value="Unassembled WGS sequence"/>
</dbReference>
<evidence type="ECO:0000256" key="1">
    <source>
        <dbReference type="SAM" id="MobiDB-lite"/>
    </source>
</evidence>